<comment type="caution">
    <text evidence="2">The sequence shown here is derived from an EMBL/GenBank/DDBJ whole genome shotgun (WGS) entry which is preliminary data.</text>
</comment>
<name>A0A644YLP1_9ZZZZ</name>
<sequence>MRVISEPAVYKLAFRSNKPEADAFTNWVASEVLPAIRKTGKYEAKPGKKALGRGIKALSASNEKPIHLFDRLHLSPYEKLHMGSKIKQMLDEAGEVGPRTLECIILKARYASAIADVCRLGMSLSADLARLSGDIHSAMVKRVNTNRTFSDPLMDTLGDSRHRIDQLGEEFRAVALRALNTNICLAKMLDM</sequence>
<dbReference type="PROSITE" id="PS51750">
    <property type="entry name" value="BRO_N"/>
    <property type="match status" value="1"/>
</dbReference>
<reference evidence="2" key="1">
    <citation type="submission" date="2019-08" db="EMBL/GenBank/DDBJ databases">
        <authorList>
            <person name="Kucharzyk K."/>
            <person name="Murdoch R.W."/>
            <person name="Higgins S."/>
            <person name="Loffler F."/>
        </authorList>
    </citation>
    <scope>NUCLEOTIDE SEQUENCE</scope>
</reference>
<accession>A0A644YLP1</accession>
<evidence type="ECO:0000259" key="1">
    <source>
        <dbReference type="PROSITE" id="PS51750"/>
    </source>
</evidence>
<evidence type="ECO:0000313" key="2">
    <source>
        <dbReference type="EMBL" id="MPM29416.1"/>
    </source>
</evidence>
<organism evidence="2">
    <name type="scientific">bioreactor metagenome</name>
    <dbReference type="NCBI Taxonomy" id="1076179"/>
    <lineage>
        <taxon>unclassified sequences</taxon>
        <taxon>metagenomes</taxon>
        <taxon>ecological metagenomes</taxon>
    </lineage>
</organism>
<dbReference type="AlphaFoldDB" id="A0A644YLP1"/>
<proteinExistence type="predicted"/>
<dbReference type="EMBL" id="VSSQ01005505">
    <property type="protein sequence ID" value="MPM29416.1"/>
    <property type="molecule type" value="Genomic_DNA"/>
</dbReference>
<gene>
    <name evidence="2" type="ORF">SDC9_75956</name>
</gene>
<protein>
    <recommendedName>
        <fullName evidence="1">Bro-N domain-containing protein</fullName>
    </recommendedName>
</protein>
<dbReference type="InterPro" id="IPR003497">
    <property type="entry name" value="BRO_N_domain"/>
</dbReference>
<feature type="domain" description="Bro-N" evidence="1">
    <location>
        <begin position="1"/>
        <end position="40"/>
    </location>
</feature>
<dbReference type="Pfam" id="PF02498">
    <property type="entry name" value="Bro-N"/>
    <property type="match status" value="1"/>
</dbReference>